<dbReference type="EMBL" id="KB007948">
    <property type="protein sequence ID" value="ELR18669.1"/>
    <property type="molecule type" value="Genomic_DNA"/>
</dbReference>
<accession>L8GZK8</accession>
<dbReference type="VEuPathDB" id="AmoebaDB:ACA1_393550"/>
<organism evidence="2 3">
    <name type="scientific">Acanthamoeba castellanii (strain ATCC 30010 / Neff)</name>
    <dbReference type="NCBI Taxonomy" id="1257118"/>
    <lineage>
        <taxon>Eukaryota</taxon>
        <taxon>Amoebozoa</taxon>
        <taxon>Discosea</taxon>
        <taxon>Longamoebia</taxon>
        <taxon>Centramoebida</taxon>
        <taxon>Acanthamoebidae</taxon>
        <taxon>Acanthamoeba</taxon>
    </lineage>
</organism>
<sequence length="168" mass="18158">MSNGTPSPGKDEIFDRTARLVMTSVNDADMEAFLLSYPMVLTPKNDLALLWAEEYRKACSWRLDGDTRKKHHAESLCAYGPRTTPTISHRRRARPCWTCSPRRPAAMRPCSTSSSSSFSSARPTRRRPVRPRSPPPPPAAAIRLSMATPAAGSVPGAAAGCGCFAVGA</sequence>
<keyword evidence="3" id="KW-1185">Reference proteome</keyword>
<dbReference type="Proteomes" id="UP000011083">
    <property type="component" value="Unassembled WGS sequence"/>
</dbReference>
<dbReference type="RefSeq" id="XP_004340712.1">
    <property type="nucleotide sequence ID" value="XM_004340664.1"/>
</dbReference>
<feature type="compositionally biased region" description="Low complexity" evidence="1">
    <location>
        <begin position="108"/>
        <end position="122"/>
    </location>
</feature>
<dbReference type="KEGG" id="acan:ACA1_393550"/>
<protein>
    <submittedName>
        <fullName evidence="2">Uncharacterized protein</fullName>
    </submittedName>
</protein>
<feature type="region of interest" description="Disordered" evidence="1">
    <location>
        <begin position="104"/>
        <end position="139"/>
    </location>
</feature>
<evidence type="ECO:0000313" key="2">
    <source>
        <dbReference type="EMBL" id="ELR18669.1"/>
    </source>
</evidence>
<dbReference type="AlphaFoldDB" id="L8GZK8"/>
<gene>
    <name evidence="2" type="ORF">ACA1_393550</name>
</gene>
<reference evidence="2 3" key="1">
    <citation type="journal article" date="2013" name="Genome Biol.">
        <title>Genome of Acanthamoeba castellanii highlights extensive lateral gene transfer and early evolution of tyrosine kinase signaling.</title>
        <authorList>
            <person name="Clarke M."/>
            <person name="Lohan A.J."/>
            <person name="Liu B."/>
            <person name="Lagkouvardos I."/>
            <person name="Roy S."/>
            <person name="Zafar N."/>
            <person name="Bertelli C."/>
            <person name="Schilde C."/>
            <person name="Kianianmomeni A."/>
            <person name="Burglin T.R."/>
            <person name="Frech C."/>
            <person name="Turcotte B."/>
            <person name="Kopec K.O."/>
            <person name="Synnott J.M."/>
            <person name="Choo C."/>
            <person name="Paponov I."/>
            <person name="Finkler A."/>
            <person name="Soon Heng Tan C."/>
            <person name="Hutchins A.P."/>
            <person name="Weinmeier T."/>
            <person name="Rattei T."/>
            <person name="Chu J.S."/>
            <person name="Gimenez G."/>
            <person name="Irimia M."/>
            <person name="Rigden D.J."/>
            <person name="Fitzpatrick D.A."/>
            <person name="Lorenzo-Morales J."/>
            <person name="Bateman A."/>
            <person name="Chiu C.H."/>
            <person name="Tang P."/>
            <person name="Hegemann P."/>
            <person name="Fromm H."/>
            <person name="Raoult D."/>
            <person name="Greub G."/>
            <person name="Miranda-Saavedra D."/>
            <person name="Chen N."/>
            <person name="Nash P."/>
            <person name="Ginger M.L."/>
            <person name="Horn M."/>
            <person name="Schaap P."/>
            <person name="Caler L."/>
            <person name="Loftus B."/>
        </authorList>
    </citation>
    <scope>NUCLEOTIDE SEQUENCE [LARGE SCALE GENOMIC DNA]</scope>
    <source>
        <strain evidence="2 3">Neff</strain>
    </source>
</reference>
<evidence type="ECO:0000256" key="1">
    <source>
        <dbReference type="SAM" id="MobiDB-lite"/>
    </source>
</evidence>
<name>L8GZK8_ACACF</name>
<dbReference type="GeneID" id="14919453"/>
<proteinExistence type="predicted"/>
<evidence type="ECO:0000313" key="3">
    <source>
        <dbReference type="Proteomes" id="UP000011083"/>
    </source>
</evidence>